<protein>
    <submittedName>
        <fullName evidence="1">Uncharacterized protein</fullName>
    </submittedName>
</protein>
<keyword evidence="2" id="KW-1185">Reference proteome</keyword>
<sequence length="193" mass="21783">MMRVIRQEWKYFLSLLLILLVLSVAYYEYRQYAQNKQSISEKQPTVIVNTNGEKGKASDPQIVYIQGQSSVTKEVVYVPKETDEKTGITEKTDVQFEKKQGKIYVKVNGKEFEVPANVKEDTKFENGKLVVTEQTEMHLNLTTPKPAVNLGVGWGINGPAAQVNGPLYKNVSWWMYGDSKSVAGGVQFPIMNK</sequence>
<dbReference type="OrthoDB" id="1680952at2"/>
<organism evidence="1 2">
    <name type="scientific">Anaerospora hongkongensis</name>
    <dbReference type="NCBI Taxonomy" id="244830"/>
    <lineage>
        <taxon>Bacteria</taxon>
        <taxon>Bacillati</taxon>
        <taxon>Bacillota</taxon>
        <taxon>Negativicutes</taxon>
        <taxon>Selenomonadales</taxon>
        <taxon>Sporomusaceae</taxon>
        <taxon>Anaerospora</taxon>
    </lineage>
</organism>
<name>A0A4V2Q8F1_9FIRM</name>
<evidence type="ECO:0000313" key="1">
    <source>
        <dbReference type="EMBL" id="TCL36183.1"/>
    </source>
</evidence>
<comment type="caution">
    <text evidence="1">The sequence shown here is derived from an EMBL/GenBank/DDBJ whole genome shotgun (WGS) entry which is preliminary data.</text>
</comment>
<dbReference type="RefSeq" id="WP_132081898.1">
    <property type="nucleotide sequence ID" value="NZ_DALYTA010000007.1"/>
</dbReference>
<proteinExistence type="predicted"/>
<dbReference type="AlphaFoldDB" id="A0A4V2Q8F1"/>
<dbReference type="EMBL" id="SLUI01000009">
    <property type="protein sequence ID" value="TCL36183.1"/>
    <property type="molecule type" value="Genomic_DNA"/>
</dbReference>
<gene>
    <name evidence="1" type="ORF">EV210_109132</name>
</gene>
<dbReference type="Proteomes" id="UP000295063">
    <property type="component" value="Unassembled WGS sequence"/>
</dbReference>
<evidence type="ECO:0000313" key="2">
    <source>
        <dbReference type="Proteomes" id="UP000295063"/>
    </source>
</evidence>
<reference evidence="1 2" key="1">
    <citation type="submission" date="2019-03" db="EMBL/GenBank/DDBJ databases">
        <title>Genomic Encyclopedia of Type Strains, Phase IV (KMG-IV): sequencing the most valuable type-strain genomes for metagenomic binning, comparative biology and taxonomic classification.</title>
        <authorList>
            <person name="Goeker M."/>
        </authorList>
    </citation>
    <scope>NUCLEOTIDE SEQUENCE [LARGE SCALE GENOMIC DNA]</scope>
    <source>
        <strain evidence="1 2">DSM 15969</strain>
    </source>
</reference>
<accession>A0A4V2Q8F1</accession>